<protein>
    <submittedName>
        <fullName evidence="1">Uncharacterized protein</fullName>
    </submittedName>
</protein>
<accession>A0AAP2Z5L4</accession>
<gene>
    <name evidence="1" type="ORF">OB919_03440</name>
</gene>
<reference evidence="1 2" key="1">
    <citation type="submission" date="2022-09" db="EMBL/GenBank/DDBJ databases">
        <title>Enrichment on poylsaccharides allowed isolation of novel metabolic and taxonomic groups of Haloarchaea.</title>
        <authorList>
            <person name="Sorokin D.Y."/>
            <person name="Elcheninov A.G."/>
            <person name="Khizhniak T.V."/>
            <person name="Kolganova T.V."/>
            <person name="Kublanov I.V."/>
        </authorList>
    </citation>
    <scope>NUCLEOTIDE SEQUENCE [LARGE SCALE GENOMIC DNA]</scope>
    <source>
        <strain evidence="1 2">AArc-curdl1</strain>
    </source>
</reference>
<dbReference type="Proteomes" id="UP001321047">
    <property type="component" value="Unassembled WGS sequence"/>
</dbReference>
<name>A0AAP2Z5L4_9EURY</name>
<dbReference type="AlphaFoldDB" id="A0AAP2Z5L4"/>
<sequence>MSAERSRAYEASFTADGRLEISEYDEPERWIATDTPVECQR</sequence>
<evidence type="ECO:0000313" key="1">
    <source>
        <dbReference type="EMBL" id="MCU4751041.1"/>
    </source>
</evidence>
<organism evidence="1 2">
    <name type="scientific">Natronosalvus hydrolyticus</name>
    <dbReference type="NCBI Taxonomy" id="2979988"/>
    <lineage>
        <taxon>Archaea</taxon>
        <taxon>Methanobacteriati</taxon>
        <taxon>Methanobacteriota</taxon>
        <taxon>Stenosarchaea group</taxon>
        <taxon>Halobacteria</taxon>
        <taxon>Halobacteriales</taxon>
        <taxon>Natrialbaceae</taxon>
        <taxon>Natronosalvus</taxon>
    </lineage>
</organism>
<comment type="caution">
    <text evidence="1">The sequence shown here is derived from an EMBL/GenBank/DDBJ whole genome shotgun (WGS) entry which is preliminary data.</text>
</comment>
<proteinExistence type="predicted"/>
<evidence type="ECO:0000313" key="2">
    <source>
        <dbReference type="Proteomes" id="UP001321047"/>
    </source>
</evidence>
<keyword evidence="2" id="KW-1185">Reference proteome</keyword>
<dbReference type="EMBL" id="JAOPJZ010000002">
    <property type="protein sequence ID" value="MCU4751041.1"/>
    <property type="molecule type" value="Genomic_DNA"/>
</dbReference>
<dbReference type="RefSeq" id="WP_342806425.1">
    <property type="nucleotide sequence ID" value="NZ_JAOPJZ010000002.1"/>
</dbReference>